<organism evidence="2 3">
    <name type="scientific">Phanerochaete carnosa (strain HHB-10118-sp)</name>
    <name type="common">White-rot fungus</name>
    <name type="synonym">Peniophora carnosa</name>
    <dbReference type="NCBI Taxonomy" id="650164"/>
    <lineage>
        <taxon>Eukaryota</taxon>
        <taxon>Fungi</taxon>
        <taxon>Dikarya</taxon>
        <taxon>Basidiomycota</taxon>
        <taxon>Agaricomycotina</taxon>
        <taxon>Agaricomycetes</taxon>
        <taxon>Polyporales</taxon>
        <taxon>Phanerochaetaceae</taxon>
        <taxon>Phanerochaete</taxon>
    </lineage>
</organism>
<reference evidence="2 3" key="1">
    <citation type="journal article" date="2012" name="BMC Genomics">
        <title>Comparative genomics of the white-rot fungi, Phanerochaete carnosa and P. chrysosporium, to elucidate the genetic basis of the distinct wood types they colonize.</title>
        <authorList>
            <person name="Suzuki H."/>
            <person name="MacDonald J."/>
            <person name="Syed K."/>
            <person name="Salamov A."/>
            <person name="Hori C."/>
            <person name="Aerts A."/>
            <person name="Henrissat B."/>
            <person name="Wiebenga A."/>
            <person name="vanKuyk P.A."/>
            <person name="Barry K."/>
            <person name="Lindquist E."/>
            <person name="LaButti K."/>
            <person name="Lapidus A."/>
            <person name="Lucas S."/>
            <person name="Coutinho P."/>
            <person name="Gong Y."/>
            <person name="Samejima M."/>
            <person name="Mahadevan R."/>
            <person name="Abou-Zaid M."/>
            <person name="de Vries R.P."/>
            <person name="Igarashi K."/>
            <person name="Yadav J.S."/>
            <person name="Grigoriev I.V."/>
            <person name="Master E.R."/>
        </authorList>
    </citation>
    <scope>NUCLEOTIDE SEQUENCE [LARGE SCALE GENOMIC DNA]</scope>
    <source>
        <strain evidence="2 3">HHB-10118-sp</strain>
    </source>
</reference>
<feature type="compositionally biased region" description="Polar residues" evidence="1">
    <location>
        <begin position="106"/>
        <end position="116"/>
    </location>
</feature>
<dbReference type="Proteomes" id="UP000008370">
    <property type="component" value="Unassembled WGS sequence"/>
</dbReference>
<dbReference type="InParanoid" id="K5X6N1"/>
<dbReference type="OrthoDB" id="57709at2759"/>
<name>K5X6N1_PHACS</name>
<evidence type="ECO:0000256" key="1">
    <source>
        <dbReference type="SAM" id="MobiDB-lite"/>
    </source>
</evidence>
<sequence length="122" mass="13722">MIPDMRKAFSRFFREHSCKATSRQVTRAEQDKINPTRKSLMWYTSVTVTPAAQKAYVEKYPAKVEEFKKRREAVLAARNARNASASKTAATQDQPAASDSELKCTATEQPQPSVTQIKKVKA</sequence>
<feature type="compositionally biased region" description="Low complexity" evidence="1">
    <location>
        <begin position="78"/>
        <end position="91"/>
    </location>
</feature>
<dbReference type="RefSeq" id="XP_007393846.1">
    <property type="nucleotide sequence ID" value="XM_007393784.1"/>
</dbReference>
<gene>
    <name evidence="2" type="ORF">PHACADRAFT_252954</name>
</gene>
<feature type="region of interest" description="Disordered" evidence="1">
    <location>
        <begin position="78"/>
        <end position="122"/>
    </location>
</feature>
<accession>K5X6N1</accession>
<dbReference type="EMBL" id="JH930470">
    <property type="protein sequence ID" value="EKM58537.1"/>
    <property type="molecule type" value="Genomic_DNA"/>
</dbReference>
<dbReference type="KEGG" id="pco:PHACADRAFT_252954"/>
<dbReference type="AlphaFoldDB" id="K5X6N1"/>
<evidence type="ECO:0000313" key="2">
    <source>
        <dbReference type="EMBL" id="EKM58537.1"/>
    </source>
</evidence>
<dbReference type="GeneID" id="18915626"/>
<protein>
    <submittedName>
        <fullName evidence="2">Uncharacterized protein</fullName>
    </submittedName>
</protein>
<dbReference type="HOGENOM" id="CLU_2027549_0_0_1"/>
<evidence type="ECO:0000313" key="3">
    <source>
        <dbReference type="Proteomes" id="UP000008370"/>
    </source>
</evidence>
<keyword evidence="3" id="KW-1185">Reference proteome</keyword>
<proteinExistence type="predicted"/>